<dbReference type="GO" id="GO:0016787">
    <property type="term" value="F:hydrolase activity"/>
    <property type="evidence" value="ECO:0007669"/>
    <property type="project" value="InterPro"/>
</dbReference>
<dbReference type="PROSITE" id="PS51194">
    <property type="entry name" value="HELICASE_CTER"/>
    <property type="match status" value="1"/>
</dbReference>
<protein>
    <submittedName>
        <fullName evidence="3">DEAD/DEAH box helicase</fullName>
    </submittedName>
</protein>
<keyword evidence="3" id="KW-0378">Hydrolase</keyword>
<keyword evidence="4" id="KW-1185">Reference proteome</keyword>
<dbReference type="GO" id="GO:0005524">
    <property type="term" value="F:ATP binding"/>
    <property type="evidence" value="ECO:0007669"/>
    <property type="project" value="InterPro"/>
</dbReference>
<dbReference type="GO" id="GO:0005829">
    <property type="term" value="C:cytosol"/>
    <property type="evidence" value="ECO:0007669"/>
    <property type="project" value="TreeGrafter"/>
</dbReference>
<proteinExistence type="predicted"/>
<dbReference type="PANTHER" id="PTHR47396:SF1">
    <property type="entry name" value="ATP-DEPENDENT HELICASE IRC3-RELATED"/>
    <property type="match status" value="1"/>
</dbReference>
<dbReference type="OrthoDB" id="9804086at2"/>
<dbReference type="EMBL" id="SWKR01000002">
    <property type="protein sequence ID" value="TKD50556.1"/>
    <property type="molecule type" value="Genomic_DNA"/>
</dbReference>
<dbReference type="SUPFAM" id="SSF52540">
    <property type="entry name" value="P-loop containing nucleoside triphosphate hydrolases"/>
    <property type="match status" value="1"/>
</dbReference>
<feature type="domain" description="Helicase ATP-binding" evidence="1">
    <location>
        <begin position="16"/>
        <end position="163"/>
    </location>
</feature>
<gene>
    <name evidence="3" type="ORF">FBR43_07105</name>
</gene>
<evidence type="ECO:0000313" key="4">
    <source>
        <dbReference type="Proteomes" id="UP000309138"/>
    </source>
</evidence>
<keyword evidence="3" id="KW-0347">Helicase</keyword>
<keyword evidence="3" id="KW-0547">Nucleotide-binding</keyword>
<dbReference type="PANTHER" id="PTHR47396">
    <property type="entry name" value="TYPE I RESTRICTION ENZYME ECOKI R PROTEIN"/>
    <property type="match status" value="1"/>
</dbReference>
<dbReference type="GO" id="GO:0003677">
    <property type="term" value="F:DNA binding"/>
    <property type="evidence" value="ECO:0007669"/>
    <property type="project" value="InterPro"/>
</dbReference>
<dbReference type="InterPro" id="IPR006935">
    <property type="entry name" value="Helicase/UvrB_N"/>
</dbReference>
<reference evidence="3 4" key="1">
    <citation type="submission" date="2019-04" db="EMBL/GenBank/DDBJ databases">
        <authorList>
            <person name="Yang Y."/>
            <person name="Wei D."/>
        </authorList>
    </citation>
    <scope>NUCLEOTIDE SEQUENCE [LARGE SCALE GENOMIC DNA]</scope>
    <source>
        <strain evidence="3 4">L-1-4w-11</strain>
    </source>
</reference>
<dbReference type="InterPro" id="IPR050742">
    <property type="entry name" value="Helicase_Restrict-Modif_Enz"/>
</dbReference>
<evidence type="ECO:0000259" key="1">
    <source>
        <dbReference type="PROSITE" id="PS51192"/>
    </source>
</evidence>
<dbReference type="Proteomes" id="UP000309138">
    <property type="component" value="Unassembled WGS sequence"/>
</dbReference>
<dbReference type="Pfam" id="PF04851">
    <property type="entry name" value="ResIII"/>
    <property type="match status" value="1"/>
</dbReference>
<dbReference type="InterPro" id="IPR027417">
    <property type="entry name" value="P-loop_NTPase"/>
</dbReference>
<dbReference type="AlphaFoldDB" id="A0A4U1L391"/>
<evidence type="ECO:0000259" key="2">
    <source>
        <dbReference type="PROSITE" id="PS51194"/>
    </source>
</evidence>
<dbReference type="InterPro" id="IPR014001">
    <property type="entry name" value="Helicase_ATP-bd"/>
</dbReference>
<dbReference type="InterPro" id="IPR001650">
    <property type="entry name" value="Helicase_C-like"/>
</dbReference>
<dbReference type="PROSITE" id="PS51192">
    <property type="entry name" value="HELICASE_ATP_BIND_1"/>
    <property type="match status" value="1"/>
</dbReference>
<organism evidence="3 4">
    <name type="scientific">Sphingomonas baiyangensis</name>
    <dbReference type="NCBI Taxonomy" id="2572576"/>
    <lineage>
        <taxon>Bacteria</taxon>
        <taxon>Pseudomonadati</taxon>
        <taxon>Pseudomonadota</taxon>
        <taxon>Alphaproteobacteria</taxon>
        <taxon>Sphingomonadales</taxon>
        <taxon>Sphingomonadaceae</taxon>
        <taxon>Sphingomonas</taxon>
    </lineage>
</organism>
<dbReference type="Gene3D" id="3.40.50.300">
    <property type="entry name" value="P-loop containing nucleotide triphosphate hydrolases"/>
    <property type="match status" value="2"/>
</dbReference>
<dbReference type="Pfam" id="PF00271">
    <property type="entry name" value="Helicase_C"/>
    <property type="match status" value="1"/>
</dbReference>
<sequence>MELRDYQATMLDEARALMRSGTRRVLLRLATGGGKTVMAASMLGGAADRGLGSQFIVHRRELIEQTSVTFRSAGIEHGLIASGMPEASHRLVQLAGVQTLVNRLERVAAPKLIVMDECHHAVAGTWQRVLETYPGAFLIGLTATPERLDGRGLKDQFDAMVDGPSTAELIARGFLSPFRYFAPGKPDLVGVPERGGDFNRSALGAAMDKPKLVGDVVEHYQRLAPGEQGIVFAASRDHSRHIAEAFAAEGVAAAHIDGSMSDSERARIVEAFRAGDLRVMSNVDLFGEGFDVPGLVYCGLARPTKSLSLFLQQVGRALRIMPGKSQAIICDHAGNAFTHGLPDDPRQWTLEGRAARAGGGGAGDGFSVRQCLDCYQVSRSTVAVCPCGSPFPIQSREPEREDGDLFELKRVAEQAEAAAKAARKDEERACVTLADWEALARKRGYKPGWAKHQWEFRQKFKRRKAA</sequence>
<dbReference type="RefSeq" id="WP_136942499.1">
    <property type="nucleotide sequence ID" value="NZ_SWKR01000002.1"/>
</dbReference>
<name>A0A4U1L391_9SPHN</name>
<keyword evidence="3" id="KW-0067">ATP-binding</keyword>
<dbReference type="GO" id="GO:0004386">
    <property type="term" value="F:helicase activity"/>
    <property type="evidence" value="ECO:0007669"/>
    <property type="project" value="UniProtKB-KW"/>
</dbReference>
<dbReference type="SMART" id="SM00490">
    <property type="entry name" value="HELICc"/>
    <property type="match status" value="1"/>
</dbReference>
<comment type="caution">
    <text evidence="3">The sequence shown here is derived from an EMBL/GenBank/DDBJ whole genome shotgun (WGS) entry which is preliminary data.</text>
</comment>
<evidence type="ECO:0000313" key="3">
    <source>
        <dbReference type="EMBL" id="TKD50556.1"/>
    </source>
</evidence>
<feature type="domain" description="Helicase C-terminal" evidence="2">
    <location>
        <begin position="215"/>
        <end position="399"/>
    </location>
</feature>
<accession>A0A4U1L391</accession>
<dbReference type="SMART" id="SM00487">
    <property type="entry name" value="DEXDc"/>
    <property type="match status" value="1"/>
</dbReference>